<dbReference type="InterPro" id="IPR036770">
    <property type="entry name" value="Ankyrin_rpt-contain_sf"/>
</dbReference>
<feature type="region of interest" description="Disordered" evidence="14">
    <location>
        <begin position="897"/>
        <end position="955"/>
    </location>
</feature>
<dbReference type="PROSITE" id="PS51419">
    <property type="entry name" value="RAB"/>
    <property type="match status" value="1"/>
</dbReference>
<keyword evidence="18" id="KW-1185">Reference proteome</keyword>
<dbReference type="SMART" id="SM00175">
    <property type="entry name" value="RAB"/>
    <property type="match status" value="1"/>
</dbReference>
<dbReference type="EC" id="2.7.11.1" evidence="2"/>
<dbReference type="InterPro" id="IPR011989">
    <property type="entry name" value="ARM-like"/>
</dbReference>
<dbReference type="Pfam" id="PF08477">
    <property type="entry name" value="Roc"/>
    <property type="match status" value="1"/>
</dbReference>
<dbReference type="SMART" id="SM00220">
    <property type="entry name" value="S_TKc"/>
    <property type="match status" value="1"/>
</dbReference>
<dbReference type="GO" id="GO:0005737">
    <property type="term" value="C:cytoplasm"/>
    <property type="evidence" value="ECO:0007669"/>
    <property type="project" value="UniProtKB-ARBA"/>
</dbReference>
<dbReference type="InterPro" id="IPR057263">
    <property type="entry name" value="COR-B"/>
</dbReference>
<proteinExistence type="predicted"/>
<dbReference type="Gene3D" id="2.130.10.10">
    <property type="entry name" value="YVTN repeat-like/Quinoprotein amine dehydrogenase"/>
    <property type="match status" value="1"/>
</dbReference>
<dbReference type="FunFam" id="3.40.50.300:FF:000656">
    <property type="entry name" value="Leucine-rich repeat serine/threonine-protein kinase 2"/>
    <property type="match status" value="1"/>
</dbReference>
<keyword evidence="4" id="KW-0433">Leucine-rich repeat</keyword>
<dbReference type="PROSITE" id="PS50011">
    <property type="entry name" value="PROTEIN_KINASE_DOM"/>
    <property type="match status" value="1"/>
</dbReference>
<gene>
    <name evidence="17" type="ORF">D9C73_007995</name>
</gene>
<dbReference type="EMBL" id="CM014084">
    <property type="protein sequence ID" value="TKS73914.1"/>
    <property type="molecule type" value="Genomic_DNA"/>
</dbReference>
<evidence type="ECO:0000256" key="10">
    <source>
        <dbReference type="ARBA" id="ARBA00023134"/>
    </source>
</evidence>
<keyword evidence="3" id="KW-0723">Serine/threonine-protein kinase</keyword>
<feature type="domain" description="Roc" evidence="16">
    <location>
        <begin position="1326"/>
        <end position="1507"/>
    </location>
</feature>
<keyword evidence="6" id="KW-0677">Repeat</keyword>
<dbReference type="InterPro" id="IPR056602">
    <property type="entry name" value="Beta-prop_LRRK2"/>
</dbReference>
<dbReference type="PROSITE" id="PS51424">
    <property type="entry name" value="ROC"/>
    <property type="match status" value="1"/>
</dbReference>
<dbReference type="PROSITE" id="PS51450">
    <property type="entry name" value="LRR"/>
    <property type="match status" value="3"/>
</dbReference>
<dbReference type="Pfam" id="PF23744">
    <property type="entry name" value="ARM_LRRK2"/>
    <property type="match status" value="1"/>
</dbReference>
<dbReference type="InterPro" id="IPR056597">
    <property type="entry name" value="ARM_LRRK2"/>
</dbReference>
<dbReference type="Pfam" id="PF16095">
    <property type="entry name" value="COR-A"/>
    <property type="match status" value="1"/>
</dbReference>
<dbReference type="InterPro" id="IPR008271">
    <property type="entry name" value="Ser/Thr_kinase_AS"/>
</dbReference>
<dbReference type="PANTHER" id="PTHR48005:SF13">
    <property type="entry name" value="SERINE_THREONINE-PROTEIN KINASE DDB_G0278509-RELATED"/>
    <property type="match status" value="1"/>
</dbReference>
<comment type="cofactor">
    <cofactor evidence="1">
        <name>Mg(2+)</name>
        <dbReference type="ChEBI" id="CHEBI:18420"/>
    </cofactor>
</comment>
<dbReference type="Pfam" id="PF23745">
    <property type="entry name" value="ANK_LRRK2"/>
    <property type="match status" value="1"/>
</dbReference>
<dbReference type="PROSITE" id="PS00108">
    <property type="entry name" value="PROTEIN_KINASE_ST"/>
    <property type="match status" value="1"/>
</dbReference>
<dbReference type="InterPro" id="IPR032171">
    <property type="entry name" value="COR-A"/>
</dbReference>
<dbReference type="InterPro" id="IPR056593">
    <property type="entry name" value="ANK_LRRK2"/>
</dbReference>
<dbReference type="Pfam" id="PF00560">
    <property type="entry name" value="LRR_1"/>
    <property type="match status" value="1"/>
</dbReference>
<dbReference type="InterPro" id="IPR005225">
    <property type="entry name" value="Small_GTP-bd"/>
</dbReference>
<dbReference type="Proteomes" id="UP000298787">
    <property type="component" value="Chromosome 7"/>
</dbReference>
<dbReference type="InterPro" id="IPR051420">
    <property type="entry name" value="Ser_Thr_Kinases_DiverseReg"/>
</dbReference>
<keyword evidence="7 13" id="KW-0547">Nucleotide-binding</keyword>
<evidence type="ECO:0000256" key="3">
    <source>
        <dbReference type="ARBA" id="ARBA00022527"/>
    </source>
</evidence>
<dbReference type="FunFam" id="3.80.10.10:FF:000110">
    <property type="entry name" value="Leucine-rich repeat serine/threonine-protein kinase 2"/>
    <property type="match status" value="1"/>
</dbReference>
<dbReference type="GO" id="GO:0004674">
    <property type="term" value="F:protein serine/threonine kinase activity"/>
    <property type="evidence" value="ECO:0007669"/>
    <property type="project" value="UniProtKB-KW"/>
</dbReference>
<evidence type="ECO:0000256" key="13">
    <source>
        <dbReference type="PROSITE-ProRule" id="PRU10141"/>
    </source>
</evidence>
<dbReference type="PROSITE" id="PS00107">
    <property type="entry name" value="PROTEIN_KINASE_ATP"/>
    <property type="match status" value="1"/>
</dbReference>
<dbReference type="PRINTS" id="PR00449">
    <property type="entry name" value="RASTRNSFRMNG"/>
</dbReference>
<dbReference type="STRING" id="240159.A0A4U5UGR7"/>
<evidence type="ECO:0000256" key="11">
    <source>
        <dbReference type="ARBA" id="ARBA00047899"/>
    </source>
</evidence>
<evidence type="ECO:0000259" key="15">
    <source>
        <dbReference type="PROSITE" id="PS50011"/>
    </source>
</evidence>
<dbReference type="Pfam" id="PF23748">
    <property type="entry name" value="Beta-prop_LRRK2"/>
    <property type="match status" value="1"/>
</dbReference>
<comment type="catalytic activity">
    <reaction evidence="12">
        <text>L-seryl-[protein] + ATP = O-phospho-L-seryl-[protein] + ADP + H(+)</text>
        <dbReference type="Rhea" id="RHEA:17989"/>
        <dbReference type="Rhea" id="RHEA-COMP:9863"/>
        <dbReference type="Rhea" id="RHEA-COMP:11604"/>
        <dbReference type="ChEBI" id="CHEBI:15378"/>
        <dbReference type="ChEBI" id="CHEBI:29999"/>
        <dbReference type="ChEBI" id="CHEBI:30616"/>
        <dbReference type="ChEBI" id="CHEBI:83421"/>
        <dbReference type="ChEBI" id="CHEBI:456216"/>
        <dbReference type="EC" id="2.7.11.1"/>
    </reaction>
</comment>
<evidence type="ECO:0000313" key="18">
    <source>
        <dbReference type="Proteomes" id="UP000298787"/>
    </source>
</evidence>
<protein>
    <recommendedName>
        <fullName evidence="2">non-specific serine/threonine protein kinase</fullName>
        <ecNumber evidence="2">2.7.11.1</ecNumber>
    </recommendedName>
</protein>
<dbReference type="InterPro" id="IPR017441">
    <property type="entry name" value="Protein_kinase_ATP_BS"/>
</dbReference>
<dbReference type="InterPro" id="IPR020859">
    <property type="entry name" value="ROC"/>
</dbReference>
<dbReference type="Gene3D" id="3.40.50.300">
    <property type="entry name" value="P-loop containing nucleotide triphosphate hydrolases"/>
    <property type="match status" value="1"/>
</dbReference>
<organism evidence="17 18">
    <name type="scientific">Collichthys lucidus</name>
    <name type="common">Big head croaker</name>
    <name type="synonym">Sciaena lucida</name>
    <dbReference type="NCBI Taxonomy" id="240159"/>
    <lineage>
        <taxon>Eukaryota</taxon>
        <taxon>Metazoa</taxon>
        <taxon>Chordata</taxon>
        <taxon>Craniata</taxon>
        <taxon>Vertebrata</taxon>
        <taxon>Euteleostomi</taxon>
        <taxon>Actinopterygii</taxon>
        <taxon>Neopterygii</taxon>
        <taxon>Teleostei</taxon>
        <taxon>Neoteleostei</taxon>
        <taxon>Acanthomorphata</taxon>
        <taxon>Eupercaria</taxon>
        <taxon>Sciaenidae</taxon>
        <taxon>Collichthys</taxon>
    </lineage>
</organism>
<dbReference type="SMART" id="SM00369">
    <property type="entry name" value="LRR_TYP"/>
    <property type="match status" value="6"/>
</dbReference>
<dbReference type="GO" id="GO:0005524">
    <property type="term" value="F:ATP binding"/>
    <property type="evidence" value="ECO:0007669"/>
    <property type="project" value="UniProtKB-UniRule"/>
</dbReference>
<dbReference type="Gene3D" id="1.25.10.10">
    <property type="entry name" value="Leucine-rich Repeat Variant"/>
    <property type="match status" value="2"/>
</dbReference>
<dbReference type="Gene3D" id="3.80.10.10">
    <property type="entry name" value="Ribonuclease Inhibitor"/>
    <property type="match status" value="2"/>
</dbReference>
<dbReference type="InterPro" id="IPR016024">
    <property type="entry name" value="ARM-type_fold"/>
</dbReference>
<evidence type="ECO:0000259" key="16">
    <source>
        <dbReference type="PROSITE" id="PS51424"/>
    </source>
</evidence>
<dbReference type="InterPro" id="IPR015943">
    <property type="entry name" value="WD40/YVTN_repeat-like_dom_sf"/>
</dbReference>
<evidence type="ECO:0000256" key="2">
    <source>
        <dbReference type="ARBA" id="ARBA00012513"/>
    </source>
</evidence>
<accession>A0A4U5UGR7</accession>
<evidence type="ECO:0000256" key="1">
    <source>
        <dbReference type="ARBA" id="ARBA00001946"/>
    </source>
</evidence>
<dbReference type="InterPro" id="IPR032675">
    <property type="entry name" value="LRR_dom_sf"/>
</dbReference>
<dbReference type="InterPro" id="IPR036322">
    <property type="entry name" value="WD40_repeat_dom_sf"/>
</dbReference>
<dbReference type="GO" id="GO:0007154">
    <property type="term" value="P:cell communication"/>
    <property type="evidence" value="ECO:0007669"/>
    <property type="project" value="UniProtKB-ARBA"/>
</dbReference>
<evidence type="ECO:0000256" key="9">
    <source>
        <dbReference type="ARBA" id="ARBA00022840"/>
    </source>
</evidence>
<dbReference type="Gene3D" id="1.10.510.10">
    <property type="entry name" value="Transferase(Phosphotransferase) domain 1"/>
    <property type="match status" value="1"/>
</dbReference>
<dbReference type="SUPFAM" id="SSF48371">
    <property type="entry name" value="ARM repeat"/>
    <property type="match status" value="2"/>
</dbReference>
<dbReference type="SUPFAM" id="SSF52058">
    <property type="entry name" value="L domain-like"/>
    <property type="match status" value="1"/>
</dbReference>
<dbReference type="PANTHER" id="PTHR48005">
    <property type="entry name" value="LEUCINE RICH REPEAT KINASE 2"/>
    <property type="match status" value="1"/>
</dbReference>
<evidence type="ECO:0000256" key="7">
    <source>
        <dbReference type="ARBA" id="ARBA00022741"/>
    </source>
</evidence>
<keyword evidence="5" id="KW-0808">Transferase</keyword>
<evidence type="ECO:0000256" key="12">
    <source>
        <dbReference type="ARBA" id="ARBA00048679"/>
    </source>
</evidence>
<dbReference type="InterPro" id="IPR011009">
    <property type="entry name" value="Kinase-like_dom_sf"/>
</dbReference>
<dbReference type="SUPFAM" id="SSF52540">
    <property type="entry name" value="P-loop containing nucleoside triphosphate hydrolases"/>
    <property type="match status" value="1"/>
</dbReference>
<reference evidence="17 18" key="1">
    <citation type="submission" date="2019-01" db="EMBL/GenBank/DDBJ databases">
        <title>Genome Assembly of Collichthys lucidus.</title>
        <authorList>
            <person name="Cai M."/>
            <person name="Xiao S."/>
        </authorList>
    </citation>
    <scope>NUCLEOTIDE SEQUENCE [LARGE SCALE GENOMIC DNA]</scope>
    <source>
        <strain evidence="17">JT15FE1705JMU</strain>
        <tissue evidence="17">Muscle</tissue>
    </source>
</reference>
<dbReference type="Pfam" id="PF00069">
    <property type="entry name" value="Pkinase"/>
    <property type="match status" value="1"/>
</dbReference>
<dbReference type="NCBIfam" id="TIGR00231">
    <property type="entry name" value="small_GTP"/>
    <property type="match status" value="1"/>
</dbReference>
<dbReference type="InterPro" id="IPR003591">
    <property type="entry name" value="Leu-rich_rpt_typical-subtyp"/>
</dbReference>
<keyword evidence="9 13" id="KW-0067">ATP-binding</keyword>
<evidence type="ECO:0000256" key="14">
    <source>
        <dbReference type="SAM" id="MobiDB-lite"/>
    </source>
</evidence>
<dbReference type="OrthoDB" id="8940716at2759"/>
<dbReference type="SUPFAM" id="SSF50978">
    <property type="entry name" value="WD40 repeat-like"/>
    <property type="match status" value="1"/>
</dbReference>
<dbReference type="SMART" id="SM00364">
    <property type="entry name" value="LRR_BAC"/>
    <property type="match status" value="8"/>
</dbReference>
<evidence type="ECO:0000256" key="5">
    <source>
        <dbReference type="ARBA" id="ARBA00022679"/>
    </source>
</evidence>
<dbReference type="SUPFAM" id="SSF56112">
    <property type="entry name" value="Protein kinase-like (PK-like)"/>
    <property type="match status" value="1"/>
</dbReference>
<evidence type="ECO:0000256" key="6">
    <source>
        <dbReference type="ARBA" id="ARBA00022737"/>
    </source>
</evidence>
<keyword evidence="8 17" id="KW-0418">Kinase</keyword>
<dbReference type="InterPro" id="IPR001611">
    <property type="entry name" value="Leu-rich_rpt"/>
</dbReference>
<dbReference type="InterPro" id="IPR027417">
    <property type="entry name" value="P-loop_NTPase"/>
</dbReference>
<dbReference type="Gene3D" id="3.30.70.1390">
    <property type="entry name" value="ROC domain from the Parkinson's disease-associated leucine-rich repeat kinase 2"/>
    <property type="match status" value="1"/>
</dbReference>
<keyword evidence="10" id="KW-0342">GTP-binding</keyword>
<evidence type="ECO:0000256" key="4">
    <source>
        <dbReference type="ARBA" id="ARBA00022614"/>
    </source>
</evidence>
<dbReference type="SUPFAM" id="SSF48403">
    <property type="entry name" value="Ankyrin repeat"/>
    <property type="match status" value="1"/>
</dbReference>
<feature type="binding site" evidence="13">
    <location>
        <position position="1902"/>
    </location>
    <ligand>
        <name>ATP</name>
        <dbReference type="ChEBI" id="CHEBI:30616"/>
    </ligand>
</feature>
<evidence type="ECO:0000256" key="8">
    <source>
        <dbReference type="ARBA" id="ARBA00022777"/>
    </source>
</evidence>
<comment type="catalytic activity">
    <reaction evidence="11">
        <text>L-threonyl-[protein] + ATP = O-phospho-L-threonyl-[protein] + ADP + H(+)</text>
        <dbReference type="Rhea" id="RHEA:46608"/>
        <dbReference type="Rhea" id="RHEA-COMP:11060"/>
        <dbReference type="Rhea" id="RHEA-COMP:11605"/>
        <dbReference type="ChEBI" id="CHEBI:15378"/>
        <dbReference type="ChEBI" id="CHEBI:30013"/>
        <dbReference type="ChEBI" id="CHEBI:30616"/>
        <dbReference type="ChEBI" id="CHEBI:61977"/>
        <dbReference type="ChEBI" id="CHEBI:456216"/>
        <dbReference type="EC" id="2.7.11.1"/>
    </reaction>
</comment>
<evidence type="ECO:0000313" key="17">
    <source>
        <dbReference type="EMBL" id="TKS73914.1"/>
    </source>
</evidence>
<sequence length="2541" mass="284629">MVNREELEERLRRLLVRLNTPQEDRQLCTLIQIIQDLLFLAHTENAVELFEDKDVHIPLMVVLSSYVGSRAVQQVGWSLLCQLIEICPRTLDQLTRPLQEAKEWEVLGVHQQILKVLSQYRKDCKVTMVGLRALALLLRSDLIPLLVLEEEEDVFGLVVEAMKMFPMSEEVQLQGCGALQFLLERVSDEHLIEFVENQDHDVVLAAIQKFLDSPEVLLQAIKVLLPLAHPGSNVEILMSGGARCYSMIIAAMDAFPEVEELQETACCLFKRFTSESYYNILVLNGVQRVAVRACQTFPGNAKLQAAALFCLADLTATIVQNKAVAEQGLEEGEEEENRGKEEVEDMGLGWMEACCMALDVHAAEPAVQEAASWAIHNLLLHGAGVNQSEEEQDERTPVHRQLMAAMLLHSSSPSVFQAATSAIATLITHNSKMCSLLLSSGLHVNLVEMMKRHSTSAEVSISACRLLSLLFQGRTASLDELNMAMSQILSAMKIHNFDKEVQLEALQASLVFLCPDRSLREHGASVADPDMADVSLKVLKNQCVVEGAHTLYLEVLNRFISSSTIQKCGLKVLSALADCSGAVDLLCQQGAIDTVLHTLQMFPQERAIHYWGLTLLNYLVSKKKLSRMIIPVLASVVVASLVHYREDSEMLLKCFQVALRMLDACSGAAAELQREDFDRQIFRHLRDETSDSPLRKSACLALSKMWCDSELHYSMLEKACEDKDTTMAECLIELGADINKKTKTESLIYQVCERGGPLELVELLLNQGAHEQQLRRALAVSVKRGDGPTVIQLLGRLGLDLNNSALCLGGFRLGHLDATWLSPLLAERGRTYSLRYNNSKGMSLARYIQSFQRSKSSSGPLRPLADPCLTSGYISEESDDSSFSFVSMDDSLFFNDDMESDGSDSVSGVLSPKPHNNSSEELRGGSNKGKQGRRRHASAESGPTENEHSEPLHRRYGRAGSIQKVFRSGENSAALPKERERIRLLDLSGNELDSLSCLMDDVFVQQQLGHLLRLDLSHNCLLEFPSALCQSLKSLTRLDLQSNQLQSLPVELLSLLSLSTLNVSRNCVGPLLTFDPTVTCPSLRQLNLSFNKITMFPQELGHAVDQLEELLMEGNSITELCVPLCLPEIKLLDVSKNSVENIYADFLIGCPKLETFSVSMNKICSLSHLSSKITTLKLSNNNFTEVSEAILKLPNLRSVDMRTNSIAALPGPGFWESSNLRELMFSHNSIKNLDLSGPIYKWARLEKLHLSDNKLTEIPPQIGLLEGLTSLDVSRNPNLHSFPDEMGKLGRLWDLPLDGLRLQLDFKLIGNKTKDIVRFLQQRLKKAVPYYRMKLIVVGNASSGKTTLIQQLMKLKRSQMNSKRAAVGIDVRDWTIRERDKKKMVLNVWDFSGGEEFSGSHPHFLTSRALYLVVYNLSKGASQVDTLKPWLFNIKAGAPLSPVILVGTHTDVSDEVQVQACLTKIKEELLNHQSFPAIRDYHMVSLCEDSDALTRLRKVIFREVTSFKIQGQPVMGQLVPDSYVELERRVLLERTRVPPEFPVLRHHELLQLIQESQLQLDEAELPHAVHFLSEAGVLLHFDDPALQLQELYFIDPQWLCNIISQKLTLKSCGFREHPKGVVQRSVVEKFLFETKCFPKSHLTQFFKLLEKFQIALPFGEDQLLVPSSLSKHRPVIELPHCENSEVIVRWYEMPYFPMDYWSRQISRLLELSSYLLCGREKVARPNRIYWRRGVYLSWSPEAYCLVEAASVDESPSSFVRITVPSSRKGRVLLGQVVDLIDSLLEEWFPGLLNTDMHGSGEALLKKWALYSFEDGQEWRKILLEDLFKHFDNDFLLVNPEDSRCTLPISQIAPDLVLSDQPSGAILDSEELEVDMSKENRLGDGGFGTVYRGVYRNEEVAVKIFNKHVSELYIHRLLRQELVVLGRLRHPSLVGLLAASSAPQVLVMELALRGSLDSLFEHENGSLNRKLQHRIALQVADGLRYLHSAMIIYRDLKPHNVLLFNLKTNSDIIAKITDYGIAQYCCSMGVRSSEGTPGFRAPEVARGNVIYNQQADVFSFGLLLYDLLTCGERISDGMKFPSEFEEVAVQGKLPDPVKHYGCSPWPGFQALMRDCLRESPQARPTSAQVFDRLNSGEMLCLMRELVVSRVFNAECFTVSTDGSDGPSSSHTAWLGGGSSTKRLGSITAVDLDTNTVTTQEIDTSPVLCLVIVQIPNESCDWLVAGTQSGSLVVINTQDTSTWHHLQSVTDAVTSLYFHVHPRRSQRKNYLLVGTADGILTVYEDSVLKQENGQPVKTLAVGNVNTPVMCLGQSLHPLDSRSVWAGCGTKILSFTADYDVCKSTDTRPNLIFQNQRPLSGEACVSRMVVDKYIYLSKAGAPTVEVWDKRSERMVDFIDCAQIIRQDSSCRGRHGSEVELPTETTPSWARVKALMVQSAAALWIGTRGGHLLLLELSKHQALQVIGPRCASIRCIGSALIETLNWKNVVLVLGRRLPQDKNQFDEESVLMVWNSTLLMEVKDLNKHCEKREQIAAKMREQLHYD</sequence>
<dbReference type="GO" id="GO:0005525">
    <property type="term" value="F:GTP binding"/>
    <property type="evidence" value="ECO:0007669"/>
    <property type="project" value="UniProtKB-KW"/>
</dbReference>
<dbReference type="GO" id="GO:0009966">
    <property type="term" value="P:regulation of signal transduction"/>
    <property type="evidence" value="ECO:0007669"/>
    <property type="project" value="UniProtKB-ARBA"/>
</dbReference>
<name>A0A4U5UGR7_COLLU</name>
<dbReference type="Pfam" id="PF25497">
    <property type="entry name" value="COR-B"/>
    <property type="match status" value="1"/>
</dbReference>
<feature type="domain" description="Protein kinase" evidence="15">
    <location>
        <begin position="1875"/>
        <end position="2138"/>
    </location>
</feature>
<dbReference type="InterPro" id="IPR000719">
    <property type="entry name" value="Prot_kinase_dom"/>
</dbReference>